<dbReference type="EMBL" id="JAWWNJ010000026">
    <property type="protein sequence ID" value="KAK7030155.1"/>
    <property type="molecule type" value="Genomic_DNA"/>
</dbReference>
<evidence type="ECO:0000313" key="2">
    <source>
        <dbReference type="EMBL" id="KAK7030155.1"/>
    </source>
</evidence>
<evidence type="ECO:0000313" key="3">
    <source>
        <dbReference type="Proteomes" id="UP001362999"/>
    </source>
</evidence>
<accession>A0AAW0BSS8</accession>
<reference evidence="2 3" key="1">
    <citation type="journal article" date="2024" name="J Genomics">
        <title>Draft genome sequencing and assembly of Favolaschia claudopus CIRM-BRFM 2984 isolated from oak limbs.</title>
        <authorList>
            <person name="Navarro D."/>
            <person name="Drula E."/>
            <person name="Chaduli D."/>
            <person name="Cazenave R."/>
            <person name="Ahrendt S."/>
            <person name="Wang J."/>
            <person name="Lipzen A."/>
            <person name="Daum C."/>
            <person name="Barry K."/>
            <person name="Grigoriev I.V."/>
            <person name="Favel A."/>
            <person name="Rosso M.N."/>
            <person name="Martin F."/>
        </authorList>
    </citation>
    <scope>NUCLEOTIDE SEQUENCE [LARGE SCALE GENOMIC DNA]</scope>
    <source>
        <strain evidence="2 3">CIRM-BRFM 2984</strain>
    </source>
</reference>
<gene>
    <name evidence="2" type="ORF">R3P38DRAFT_2775573</name>
</gene>
<evidence type="ECO:0000256" key="1">
    <source>
        <dbReference type="SAM" id="MobiDB-lite"/>
    </source>
</evidence>
<organism evidence="2 3">
    <name type="scientific">Favolaschia claudopus</name>
    <dbReference type="NCBI Taxonomy" id="2862362"/>
    <lineage>
        <taxon>Eukaryota</taxon>
        <taxon>Fungi</taxon>
        <taxon>Dikarya</taxon>
        <taxon>Basidiomycota</taxon>
        <taxon>Agaricomycotina</taxon>
        <taxon>Agaricomycetes</taxon>
        <taxon>Agaricomycetidae</taxon>
        <taxon>Agaricales</taxon>
        <taxon>Marasmiineae</taxon>
        <taxon>Mycenaceae</taxon>
        <taxon>Favolaschia</taxon>
    </lineage>
</organism>
<dbReference type="AlphaFoldDB" id="A0AAW0BSS8"/>
<protein>
    <submittedName>
        <fullName evidence="2">Uncharacterized protein</fullName>
    </submittedName>
</protein>
<proteinExistence type="predicted"/>
<name>A0AAW0BSS8_9AGAR</name>
<dbReference type="Proteomes" id="UP001362999">
    <property type="component" value="Unassembled WGS sequence"/>
</dbReference>
<sequence>MTAAQPNSSAVPQTELQELISLVSRLSAASTEAMRLAVEVQARLPVVVAVEVSAARAAATSAAAAQAAAAQAAAAQAAAAQAAAAQAATAQAAAPPPQPDLDDDDQGPLFVRGIPLTPAEVEEAHPPGQGEICETADAQCNGVPFQLKAKKTSRVSALDYYREHYNGPSGEGGVQKWVES</sequence>
<keyword evidence="3" id="KW-1185">Reference proteome</keyword>
<feature type="region of interest" description="Disordered" evidence="1">
    <location>
        <begin position="85"/>
        <end position="112"/>
    </location>
</feature>
<comment type="caution">
    <text evidence="2">The sequence shown here is derived from an EMBL/GenBank/DDBJ whole genome shotgun (WGS) entry which is preliminary data.</text>
</comment>